<proteinExistence type="predicted"/>
<sequence length="108" mass="11422">MKQLQAFAAGALRLLPVSLWWVLGGLVGAGFSIQLEKELFPNTPAAVQAARVLAVGCALAIPLLGVWWLWRIAASLEHAGWRLLWYLGAAGATGCVLVALGLGILLFS</sequence>
<dbReference type="Proteomes" id="UP000183947">
    <property type="component" value="Unassembled WGS sequence"/>
</dbReference>
<keyword evidence="1" id="KW-0472">Membrane</keyword>
<name>A0A1M6TLC8_9BACT</name>
<reference evidence="3" key="1">
    <citation type="submission" date="2016-11" db="EMBL/GenBank/DDBJ databases">
        <authorList>
            <person name="Varghese N."/>
            <person name="Submissions S."/>
        </authorList>
    </citation>
    <scope>NUCLEOTIDE SEQUENCE [LARGE SCALE GENOMIC DNA]</scope>
    <source>
        <strain evidence="3">DSM 18569</strain>
    </source>
</reference>
<organism evidence="2 3">
    <name type="scientific">Hymenobacter psychrotolerans DSM 18569</name>
    <dbReference type="NCBI Taxonomy" id="1121959"/>
    <lineage>
        <taxon>Bacteria</taxon>
        <taxon>Pseudomonadati</taxon>
        <taxon>Bacteroidota</taxon>
        <taxon>Cytophagia</taxon>
        <taxon>Cytophagales</taxon>
        <taxon>Hymenobacteraceae</taxon>
        <taxon>Hymenobacter</taxon>
    </lineage>
</organism>
<protein>
    <submittedName>
        <fullName evidence="2">Uncharacterized protein</fullName>
    </submittedName>
</protein>
<gene>
    <name evidence="2" type="ORF">SAMN02746009_01156</name>
</gene>
<keyword evidence="1" id="KW-0812">Transmembrane</keyword>
<evidence type="ECO:0000313" key="2">
    <source>
        <dbReference type="EMBL" id="SHK57805.1"/>
    </source>
</evidence>
<feature type="transmembrane region" description="Helical" evidence="1">
    <location>
        <begin position="83"/>
        <end position="107"/>
    </location>
</feature>
<evidence type="ECO:0000256" key="1">
    <source>
        <dbReference type="SAM" id="Phobius"/>
    </source>
</evidence>
<dbReference type="AlphaFoldDB" id="A0A1M6TLC8"/>
<keyword evidence="1" id="KW-1133">Transmembrane helix</keyword>
<dbReference type="RefSeq" id="WP_073282034.1">
    <property type="nucleotide sequence ID" value="NZ_FRAS01000004.1"/>
</dbReference>
<keyword evidence="3" id="KW-1185">Reference proteome</keyword>
<feature type="transmembrane region" description="Helical" evidence="1">
    <location>
        <begin position="12"/>
        <end position="33"/>
    </location>
</feature>
<dbReference type="EMBL" id="FRAS01000004">
    <property type="protein sequence ID" value="SHK57805.1"/>
    <property type="molecule type" value="Genomic_DNA"/>
</dbReference>
<evidence type="ECO:0000313" key="3">
    <source>
        <dbReference type="Proteomes" id="UP000183947"/>
    </source>
</evidence>
<dbReference type="STRING" id="1121959.SAMN02746009_01156"/>
<dbReference type="OrthoDB" id="886817at2"/>
<feature type="transmembrane region" description="Helical" evidence="1">
    <location>
        <begin position="53"/>
        <end position="71"/>
    </location>
</feature>
<accession>A0A1M6TLC8</accession>